<name>A0ABS9DZ40_9PROT</name>
<feature type="transmembrane region" description="Helical" evidence="7">
    <location>
        <begin position="376"/>
        <end position="397"/>
    </location>
</feature>
<feature type="transmembrane region" description="Helical" evidence="7">
    <location>
        <begin position="728"/>
        <end position="755"/>
    </location>
</feature>
<comment type="caution">
    <text evidence="10">The sequence shown here is derived from an EMBL/GenBank/DDBJ whole genome shotgun (WGS) entry which is preliminary data.</text>
</comment>
<keyword evidence="4 7" id="KW-1133">Transmembrane helix</keyword>
<keyword evidence="2" id="KW-1003">Cell membrane</keyword>
<evidence type="ECO:0000256" key="1">
    <source>
        <dbReference type="ARBA" id="ARBA00004651"/>
    </source>
</evidence>
<proteinExistence type="inferred from homology"/>
<dbReference type="Pfam" id="PF12704">
    <property type="entry name" value="MacB_PCD"/>
    <property type="match status" value="2"/>
</dbReference>
<comment type="similarity">
    <text evidence="6">Belongs to the ABC-4 integral membrane protein family.</text>
</comment>
<reference evidence="10 11" key="1">
    <citation type="submission" date="2022-01" db="EMBL/GenBank/DDBJ databases">
        <authorList>
            <person name="Won M."/>
            <person name="Kim S.-J."/>
            <person name="Kwon S.-W."/>
        </authorList>
    </citation>
    <scope>NUCLEOTIDE SEQUENCE [LARGE SCALE GENOMIC DNA]</scope>
    <source>
        <strain evidence="10 11">KCTC 23505</strain>
    </source>
</reference>
<keyword evidence="3 7" id="KW-0812">Transmembrane</keyword>
<dbReference type="InterPro" id="IPR003838">
    <property type="entry name" value="ABC3_permease_C"/>
</dbReference>
<dbReference type="Pfam" id="PF02687">
    <property type="entry name" value="FtsX"/>
    <property type="match status" value="2"/>
</dbReference>
<feature type="transmembrane region" description="Helical" evidence="7">
    <location>
        <begin position="767"/>
        <end position="789"/>
    </location>
</feature>
<feature type="domain" description="ABC3 transporter permease C-terminal" evidence="8">
    <location>
        <begin position="286"/>
        <end position="401"/>
    </location>
</feature>
<evidence type="ECO:0000259" key="8">
    <source>
        <dbReference type="Pfam" id="PF02687"/>
    </source>
</evidence>
<feature type="transmembrane region" description="Helical" evidence="7">
    <location>
        <begin position="21"/>
        <end position="48"/>
    </location>
</feature>
<feature type="domain" description="MacB-like periplasmic core" evidence="9">
    <location>
        <begin position="25"/>
        <end position="232"/>
    </location>
</feature>
<dbReference type="Proteomes" id="UP001521209">
    <property type="component" value="Unassembled WGS sequence"/>
</dbReference>
<evidence type="ECO:0000256" key="4">
    <source>
        <dbReference type="ARBA" id="ARBA00022989"/>
    </source>
</evidence>
<feature type="transmembrane region" description="Helical" evidence="7">
    <location>
        <begin position="280"/>
        <end position="302"/>
    </location>
</feature>
<evidence type="ECO:0000313" key="11">
    <source>
        <dbReference type="Proteomes" id="UP001521209"/>
    </source>
</evidence>
<evidence type="ECO:0000313" key="10">
    <source>
        <dbReference type="EMBL" id="MCF3947953.1"/>
    </source>
</evidence>
<dbReference type="InterPro" id="IPR025857">
    <property type="entry name" value="MacB_PCD"/>
</dbReference>
<dbReference type="PANTHER" id="PTHR30572:SF4">
    <property type="entry name" value="ABC TRANSPORTER PERMEASE YTRF"/>
    <property type="match status" value="1"/>
</dbReference>
<keyword evidence="5 7" id="KW-0472">Membrane</keyword>
<protein>
    <submittedName>
        <fullName evidence="10">ABC transporter permease</fullName>
    </submittedName>
</protein>
<dbReference type="InterPro" id="IPR050250">
    <property type="entry name" value="Macrolide_Exporter_MacB"/>
</dbReference>
<evidence type="ECO:0000259" key="9">
    <source>
        <dbReference type="Pfam" id="PF12704"/>
    </source>
</evidence>
<feature type="transmembrane region" description="Helical" evidence="7">
    <location>
        <begin position="336"/>
        <end position="356"/>
    </location>
</feature>
<evidence type="ECO:0000256" key="6">
    <source>
        <dbReference type="ARBA" id="ARBA00038076"/>
    </source>
</evidence>
<feature type="domain" description="MacB-like periplasmic core" evidence="9">
    <location>
        <begin position="431"/>
        <end position="641"/>
    </location>
</feature>
<comment type="subcellular location">
    <subcellularLocation>
        <location evidence="1">Cell membrane</location>
        <topology evidence="1">Multi-pass membrane protein</topology>
    </subcellularLocation>
</comment>
<evidence type="ECO:0000256" key="5">
    <source>
        <dbReference type="ARBA" id="ARBA00023136"/>
    </source>
</evidence>
<gene>
    <name evidence="10" type="ORF">L2A60_14830</name>
</gene>
<accession>A0ABS9DZ40</accession>
<sequence>MFGTLAHDGSVAWRGLIRKPFYPIATIIMLAFAIAANATAFGIFYGFLLRPLPYRDPRQIKLVGEFLPNFNPDFANISPSAYRVIRRDIPQMADAGLYSYGGAAPVMIAHHPKAITYSRETPSFFRTLGVVPLLGRLPSLAAGRQGGPAEITISAKFWHSAYDGNRNVLNHRLTVNGIDYRIVGVLPRDYAFNAGADAQLPLVLPIKGLREQTLNSVMIVRTPANLSAAQANLLLADALPQIRKRVLPRLATMFGHGLKVETRKLRPSFTAGSSLGALPWVLQGTALLLLLLAIANAANLALVRHRSRLHEFALRRVLGGSGADLMRLLFLEQIPLFAVISATGTILAWLGARFILSYGSAIVSPPFRFGFGWDDIACVLVLSVVSLLVVTIAPIMLTSRLKLQSAIGQGPKSTLGRGARIVQRGLGIGQIALAFALLAGSLTLTVSLHRFLNRPLGFQPDHHIVASILAPKSIDMTAAMEPAIARLRQQSYVRSVTGVGFGTRPFSHSNATIPIRRMAPGSKPHNINVTLAGDNFFSAMDIHILKGRALRSLDQQHGAKVVVLGAGSAQRLFGTTNIVGRMVHLVLLGDFRVVGVAAPVVWRSKPWNRTFGTVYVPASSFKVRAYPVYVADIIVNVRDSIHSAGQDAKKLIESAIPGAVVTSVRPYHAIIARYLGFRHLAASIVSIFAVLALVLAALGVYAVNAFIARARLPEYGMRAMLGASPQHLLRLALTDAAWLLGLGLASGLIGGFLLVRAMLPLLFHVNQIAPAVFAISLAIIAIIVLAAAWRPAARAANTPVKTLLDAG</sequence>
<dbReference type="EMBL" id="JAKGBZ010000034">
    <property type="protein sequence ID" value="MCF3947953.1"/>
    <property type="molecule type" value="Genomic_DNA"/>
</dbReference>
<dbReference type="RefSeq" id="WP_235705247.1">
    <property type="nucleotide sequence ID" value="NZ_JAKGBZ010000034.1"/>
</dbReference>
<feature type="transmembrane region" description="Helical" evidence="7">
    <location>
        <begin position="426"/>
        <end position="448"/>
    </location>
</feature>
<evidence type="ECO:0000256" key="3">
    <source>
        <dbReference type="ARBA" id="ARBA00022692"/>
    </source>
</evidence>
<keyword evidence="11" id="KW-1185">Reference proteome</keyword>
<dbReference type="PANTHER" id="PTHR30572">
    <property type="entry name" value="MEMBRANE COMPONENT OF TRANSPORTER-RELATED"/>
    <property type="match status" value="1"/>
</dbReference>
<organism evidence="10 11">
    <name type="scientific">Acidiphilium iwatense</name>
    <dbReference type="NCBI Taxonomy" id="768198"/>
    <lineage>
        <taxon>Bacteria</taxon>
        <taxon>Pseudomonadati</taxon>
        <taxon>Pseudomonadota</taxon>
        <taxon>Alphaproteobacteria</taxon>
        <taxon>Acetobacterales</taxon>
        <taxon>Acidocellaceae</taxon>
        <taxon>Acidiphilium</taxon>
    </lineage>
</organism>
<feature type="domain" description="ABC3 transporter permease C-terminal" evidence="8">
    <location>
        <begin position="687"/>
        <end position="799"/>
    </location>
</feature>
<feature type="transmembrane region" description="Helical" evidence="7">
    <location>
        <begin position="680"/>
        <end position="707"/>
    </location>
</feature>
<evidence type="ECO:0000256" key="7">
    <source>
        <dbReference type="SAM" id="Phobius"/>
    </source>
</evidence>
<evidence type="ECO:0000256" key="2">
    <source>
        <dbReference type="ARBA" id="ARBA00022475"/>
    </source>
</evidence>